<comment type="caution">
    <text evidence="2">The sequence shown here is derived from an EMBL/GenBank/DDBJ whole genome shotgun (WGS) entry which is preliminary data.</text>
</comment>
<dbReference type="SUPFAM" id="SSF69786">
    <property type="entry name" value="YggU-like"/>
    <property type="match status" value="1"/>
</dbReference>
<dbReference type="Pfam" id="PF02594">
    <property type="entry name" value="DUF167"/>
    <property type="match status" value="1"/>
</dbReference>
<proteinExistence type="inferred from homology"/>
<name>A0A1F6EB39_9BACT</name>
<organism evidence="2 3">
    <name type="scientific">Candidatus Kaiserbacteria bacterium RIFCSPHIGHO2_02_FULL_55_25</name>
    <dbReference type="NCBI Taxonomy" id="1798498"/>
    <lineage>
        <taxon>Bacteria</taxon>
        <taxon>Candidatus Kaiseribacteriota</taxon>
    </lineage>
</organism>
<dbReference type="SMART" id="SM01152">
    <property type="entry name" value="DUF167"/>
    <property type="match status" value="1"/>
</dbReference>
<dbReference type="NCBIfam" id="TIGR00251">
    <property type="entry name" value="DUF167 family protein"/>
    <property type="match status" value="1"/>
</dbReference>
<evidence type="ECO:0000313" key="3">
    <source>
        <dbReference type="Proteomes" id="UP000176914"/>
    </source>
</evidence>
<accession>A0A1F6EB39</accession>
<comment type="similarity">
    <text evidence="1">Belongs to the UPF0235 family.</text>
</comment>
<dbReference type="InterPro" id="IPR036591">
    <property type="entry name" value="YggU-like_sf"/>
</dbReference>
<evidence type="ECO:0000313" key="2">
    <source>
        <dbReference type="EMBL" id="OGG70800.1"/>
    </source>
</evidence>
<dbReference type="Proteomes" id="UP000176914">
    <property type="component" value="Unassembled WGS sequence"/>
</dbReference>
<protein>
    <submittedName>
        <fullName evidence="2">Uncharacterized protein</fullName>
    </submittedName>
</protein>
<gene>
    <name evidence="2" type="ORF">A3C20_04755</name>
</gene>
<evidence type="ECO:0000256" key="1">
    <source>
        <dbReference type="ARBA" id="ARBA00010364"/>
    </source>
</evidence>
<sequence length="73" mass="8209">MHVKVRVKTGAKNESIREVSEGKFEIAVREKPEANMANERVVELVALYLKVPVKRVRIVKGHHHPSKILSVAA</sequence>
<dbReference type="EMBL" id="MFLL01000001">
    <property type="protein sequence ID" value="OGG70800.1"/>
    <property type="molecule type" value="Genomic_DNA"/>
</dbReference>
<dbReference type="Gene3D" id="3.30.1200.10">
    <property type="entry name" value="YggU-like"/>
    <property type="match status" value="1"/>
</dbReference>
<dbReference type="AlphaFoldDB" id="A0A1F6EB39"/>
<reference evidence="2 3" key="1">
    <citation type="journal article" date="2016" name="Nat. Commun.">
        <title>Thousands of microbial genomes shed light on interconnected biogeochemical processes in an aquifer system.</title>
        <authorList>
            <person name="Anantharaman K."/>
            <person name="Brown C.T."/>
            <person name="Hug L.A."/>
            <person name="Sharon I."/>
            <person name="Castelle C.J."/>
            <person name="Probst A.J."/>
            <person name="Thomas B.C."/>
            <person name="Singh A."/>
            <person name="Wilkins M.J."/>
            <person name="Karaoz U."/>
            <person name="Brodie E.L."/>
            <person name="Williams K.H."/>
            <person name="Hubbard S.S."/>
            <person name="Banfield J.F."/>
        </authorList>
    </citation>
    <scope>NUCLEOTIDE SEQUENCE [LARGE SCALE GENOMIC DNA]</scope>
</reference>
<dbReference type="InterPro" id="IPR003746">
    <property type="entry name" value="DUF167"/>
</dbReference>